<dbReference type="GO" id="GO:0016758">
    <property type="term" value="F:hexosyltransferase activity"/>
    <property type="evidence" value="ECO:0007669"/>
    <property type="project" value="TreeGrafter"/>
</dbReference>
<protein>
    <recommendedName>
        <fullName evidence="3">Glycosyltransferase subfamily 4-like N-terminal domain-containing protein</fullName>
    </recommendedName>
</protein>
<dbReference type="OrthoDB" id="3180470at2"/>
<keyword evidence="5" id="KW-1185">Reference proteome</keyword>
<dbReference type="Pfam" id="PF13692">
    <property type="entry name" value="Glyco_trans_1_4"/>
    <property type="match status" value="1"/>
</dbReference>
<proteinExistence type="predicted"/>
<evidence type="ECO:0000313" key="4">
    <source>
        <dbReference type="EMBL" id="KXK59498.1"/>
    </source>
</evidence>
<evidence type="ECO:0000256" key="2">
    <source>
        <dbReference type="ARBA" id="ARBA00022679"/>
    </source>
</evidence>
<evidence type="ECO:0000259" key="3">
    <source>
        <dbReference type="Pfam" id="PF13579"/>
    </source>
</evidence>
<dbReference type="Gene3D" id="3.40.50.2000">
    <property type="entry name" value="Glycogen Phosphorylase B"/>
    <property type="match status" value="2"/>
</dbReference>
<organism evidence="4 5">
    <name type="scientific">Micromonospora rosaria</name>
    <dbReference type="NCBI Taxonomy" id="47874"/>
    <lineage>
        <taxon>Bacteria</taxon>
        <taxon>Bacillati</taxon>
        <taxon>Actinomycetota</taxon>
        <taxon>Actinomycetes</taxon>
        <taxon>Micromonosporales</taxon>
        <taxon>Micromonosporaceae</taxon>
        <taxon>Micromonospora</taxon>
    </lineage>
</organism>
<dbReference type="InterPro" id="IPR050194">
    <property type="entry name" value="Glycosyltransferase_grp1"/>
</dbReference>
<evidence type="ECO:0000256" key="1">
    <source>
        <dbReference type="ARBA" id="ARBA00022676"/>
    </source>
</evidence>
<comment type="caution">
    <text evidence="4">The sequence shown here is derived from an EMBL/GenBank/DDBJ whole genome shotgun (WGS) entry which is preliminary data.</text>
</comment>
<evidence type="ECO:0000313" key="5">
    <source>
        <dbReference type="Proteomes" id="UP000070620"/>
    </source>
</evidence>
<dbReference type="CDD" id="cd03794">
    <property type="entry name" value="GT4_WbuB-like"/>
    <property type="match status" value="1"/>
</dbReference>
<dbReference type="EMBL" id="LRQV01000110">
    <property type="protein sequence ID" value="KXK59498.1"/>
    <property type="molecule type" value="Genomic_DNA"/>
</dbReference>
<dbReference type="Pfam" id="PF13579">
    <property type="entry name" value="Glyco_trans_4_4"/>
    <property type="match status" value="1"/>
</dbReference>
<keyword evidence="1" id="KW-0328">Glycosyltransferase</keyword>
<dbReference type="InterPro" id="IPR028098">
    <property type="entry name" value="Glyco_trans_4-like_N"/>
</dbReference>
<reference evidence="4 5" key="1">
    <citation type="submission" date="2016-01" db="EMBL/GenBank/DDBJ databases">
        <title>Whole genome sequence and analysis of Micromonospora rosaria DSM 803, which can produce antibacterial substance rosamicin.</title>
        <authorList>
            <person name="Yang H."/>
            <person name="He X."/>
            <person name="Zhu D."/>
        </authorList>
    </citation>
    <scope>NUCLEOTIDE SEQUENCE [LARGE SCALE GENOMIC DNA]</scope>
    <source>
        <strain evidence="4 5">DSM 803</strain>
    </source>
</reference>
<accession>A0A136PM80</accession>
<feature type="domain" description="Glycosyltransferase subfamily 4-like N-terminal" evidence="3">
    <location>
        <begin position="29"/>
        <end position="211"/>
    </location>
</feature>
<gene>
    <name evidence="4" type="ORF">AWW66_23885</name>
</gene>
<dbReference type="GO" id="GO:1901137">
    <property type="term" value="P:carbohydrate derivative biosynthetic process"/>
    <property type="evidence" value="ECO:0007669"/>
    <property type="project" value="UniProtKB-ARBA"/>
</dbReference>
<keyword evidence="2" id="KW-0808">Transferase</keyword>
<dbReference type="AlphaFoldDB" id="A0A136PM80"/>
<dbReference type="RefSeq" id="WP_067370695.1">
    <property type="nucleotide sequence ID" value="NZ_JBIUBN010000004.1"/>
</dbReference>
<sequence length="433" mass="47240">MIGMETGGEPRVVFVSQWFAPEPTTTPVWVARSLSRQGLPVKVLTGVPNYPTGEVHPGYSPWHRSVETREGLRVYRHPLYPSHDHSALRRVANYASYAASSSTLGSGLLRRADVAVVYSSPATVGVAGMLARLRWGLPYVLMVMDVWPDSVFATGFLTDGLARRVAEPGLTWFTNQTYRWASHVTATSPGMRDTLVSRGVPAEKVSVVYNWTDEKVMRPSEPDPVLRSWLGLTADDFVLMYAGNHGAAQNLDVAVRAMRELADLPRAHLVLVGDGIDKPVLRDLAADSGLRTVHFVDPVEPERMPALMAAADLHLVSLADQDLFRVTLPSKVQSILACAQPVLTCAPGDAAHVVHEAGAGFSSPPGDPVALAARIREAAALPRQRLREMGAAGRAYYLDHLSEEINSRRLADLVRRAADGRQRGRSWRLGGVR</sequence>
<dbReference type="PANTHER" id="PTHR45947:SF3">
    <property type="entry name" value="SULFOQUINOVOSYL TRANSFERASE SQD2"/>
    <property type="match status" value="1"/>
</dbReference>
<name>A0A136PM80_9ACTN</name>
<dbReference type="PANTHER" id="PTHR45947">
    <property type="entry name" value="SULFOQUINOVOSYL TRANSFERASE SQD2"/>
    <property type="match status" value="1"/>
</dbReference>
<dbReference type="Proteomes" id="UP000070620">
    <property type="component" value="Unassembled WGS sequence"/>
</dbReference>
<dbReference type="SUPFAM" id="SSF53756">
    <property type="entry name" value="UDP-Glycosyltransferase/glycogen phosphorylase"/>
    <property type="match status" value="1"/>
</dbReference>